<dbReference type="EMBL" id="JADCKB010000001">
    <property type="protein sequence ID" value="MBE5038900.1"/>
    <property type="molecule type" value="Genomic_DNA"/>
</dbReference>
<dbReference type="AlphaFoldDB" id="A0A9D5M1K7"/>
<feature type="compositionally biased region" description="Low complexity" evidence="1">
    <location>
        <begin position="25"/>
        <end position="34"/>
    </location>
</feature>
<dbReference type="GO" id="GO:0015628">
    <property type="term" value="P:protein secretion by the type II secretion system"/>
    <property type="evidence" value="ECO:0007669"/>
    <property type="project" value="TreeGrafter"/>
</dbReference>
<dbReference type="SUPFAM" id="SSF47781">
    <property type="entry name" value="RuvA domain 2-like"/>
    <property type="match status" value="1"/>
</dbReference>
<comment type="caution">
    <text evidence="2">The sequence shown here is derived from an EMBL/GenBank/DDBJ whole genome shotgun (WGS) entry which is preliminary data.</text>
</comment>
<gene>
    <name evidence="2" type="ORF">INF28_00265</name>
</gene>
<dbReference type="Proteomes" id="UP000806542">
    <property type="component" value="Unassembled WGS sequence"/>
</dbReference>
<dbReference type="RefSeq" id="WP_226391465.1">
    <property type="nucleotide sequence ID" value="NZ_JADCKB010000001.1"/>
</dbReference>
<accession>A0A9D5M1K7</accession>
<dbReference type="NCBIfam" id="TIGR00426">
    <property type="entry name" value="competence protein ComEA helix-hairpin-helix repeat region"/>
    <property type="match status" value="1"/>
</dbReference>
<dbReference type="Pfam" id="PF12836">
    <property type="entry name" value="HHH_3"/>
    <property type="match status" value="1"/>
</dbReference>
<dbReference type="Gene3D" id="1.10.150.320">
    <property type="entry name" value="Photosystem II 12 kDa extrinsic protein"/>
    <property type="match status" value="1"/>
</dbReference>
<keyword evidence="3" id="KW-1185">Reference proteome</keyword>
<dbReference type="GO" id="GO:0015627">
    <property type="term" value="C:type II protein secretion system complex"/>
    <property type="evidence" value="ECO:0007669"/>
    <property type="project" value="TreeGrafter"/>
</dbReference>
<dbReference type="PANTHER" id="PTHR21180:SF32">
    <property type="entry name" value="ENDONUCLEASE_EXONUCLEASE_PHOSPHATASE FAMILY DOMAIN-CONTAINING PROTEIN 1"/>
    <property type="match status" value="1"/>
</dbReference>
<feature type="compositionally biased region" description="Polar residues" evidence="1">
    <location>
        <begin position="35"/>
        <end position="44"/>
    </location>
</feature>
<reference evidence="2" key="1">
    <citation type="submission" date="2020-10" db="EMBL/GenBank/DDBJ databases">
        <title>ChiBAC.</title>
        <authorList>
            <person name="Zenner C."/>
            <person name="Hitch T.C.A."/>
            <person name="Clavel T."/>
        </authorList>
    </citation>
    <scope>NUCLEOTIDE SEQUENCE</scope>
    <source>
        <strain evidence="2">DSM 107454</strain>
    </source>
</reference>
<evidence type="ECO:0000313" key="2">
    <source>
        <dbReference type="EMBL" id="MBE5038900.1"/>
    </source>
</evidence>
<feature type="region of interest" description="Disordered" evidence="1">
    <location>
        <begin position="25"/>
        <end position="50"/>
    </location>
</feature>
<protein>
    <submittedName>
        <fullName evidence="2">Helix-hairpin-helix domain-containing protein</fullName>
    </submittedName>
</protein>
<name>A0A9D5M1K7_9FIRM</name>
<sequence length="122" mass="13711">MILLIAVYMIGLRLYQNRSAEIVPPETTLTPTETASMAQETSSPRTEEEEDRALAEIEDKININTATESELCLLDGIGEVLSKRIIEKREELGGFQSIDQLHEVQGIGDKLFEQIKNYVTVE</sequence>
<dbReference type="InterPro" id="IPR004509">
    <property type="entry name" value="Competence_ComEA_HhH"/>
</dbReference>
<dbReference type="InterPro" id="IPR051675">
    <property type="entry name" value="Endo/Exo/Phosphatase_dom_1"/>
</dbReference>
<proteinExistence type="predicted"/>
<organism evidence="2 3">
    <name type="scientific">Ructibacterium gallinarum</name>
    <dbReference type="NCBI Taxonomy" id="2779355"/>
    <lineage>
        <taxon>Bacteria</taxon>
        <taxon>Bacillati</taxon>
        <taxon>Bacillota</taxon>
        <taxon>Clostridia</taxon>
        <taxon>Eubacteriales</taxon>
        <taxon>Oscillospiraceae</taxon>
        <taxon>Ructibacterium</taxon>
    </lineage>
</organism>
<evidence type="ECO:0000256" key="1">
    <source>
        <dbReference type="SAM" id="MobiDB-lite"/>
    </source>
</evidence>
<evidence type="ECO:0000313" key="3">
    <source>
        <dbReference type="Proteomes" id="UP000806542"/>
    </source>
</evidence>
<dbReference type="InterPro" id="IPR010994">
    <property type="entry name" value="RuvA_2-like"/>
</dbReference>
<dbReference type="PANTHER" id="PTHR21180">
    <property type="entry name" value="ENDONUCLEASE/EXONUCLEASE/PHOSPHATASE FAMILY DOMAIN-CONTAINING PROTEIN 1"/>
    <property type="match status" value="1"/>
</dbReference>